<dbReference type="AlphaFoldDB" id="X1B7V4"/>
<organism evidence="1">
    <name type="scientific">marine sediment metagenome</name>
    <dbReference type="NCBI Taxonomy" id="412755"/>
    <lineage>
        <taxon>unclassified sequences</taxon>
        <taxon>metagenomes</taxon>
        <taxon>ecological metagenomes</taxon>
    </lineage>
</organism>
<reference evidence="1" key="1">
    <citation type="journal article" date="2014" name="Front. Microbiol.">
        <title>High frequency of phylogenetically diverse reductive dehalogenase-homologous genes in deep subseafloor sedimentary metagenomes.</title>
        <authorList>
            <person name="Kawai M."/>
            <person name="Futagami T."/>
            <person name="Toyoda A."/>
            <person name="Takaki Y."/>
            <person name="Nishi S."/>
            <person name="Hori S."/>
            <person name="Arai W."/>
            <person name="Tsubouchi T."/>
            <person name="Morono Y."/>
            <person name="Uchiyama I."/>
            <person name="Ito T."/>
            <person name="Fujiyama A."/>
            <person name="Inagaki F."/>
            <person name="Takami H."/>
        </authorList>
    </citation>
    <scope>NUCLEOTIDE SEQUENCE</scope>
    <source>
        <strain evidence="1">Expedition CK06-06</strain>
    </source>
</reference>
<dbReference type="EMBL" id="BART01027244">
    <property type="protein sequence ID" value="GAG91195.1"/>
    <property type="molecule type" value="Genomic_DNA"/>
</dbReference>
<protein>
    <submittedName>
        <fullName evidence="1">Uncharacterized protein</fullName>
    </submittedName>
</protein>
<accession>X1B7V4</accession>
<gene>
    <name evidence="1" type="ORF">S01H4_48338</name>
</gene>
<name>X1B7V4_9ZZZZ</name>
<comment type="caution">
    <text evidence="1">The sequence shown here is derived from an EMBL/GenBank/DDBJ whole genome shotgun (WGS) entry which is preliminary data.</text>
</comment>
<evidence type="ECO:0000313" key="1">
    <source>
        <dbReference type="EMBL" id="GAG91195.1"/>
    </source>
</evidence>
<sequence>MVNFAEAKYNALGREYPYKGIPLQTEERIEDLKKLAESHGLRVDVGR</sequence>
<proteinExistence type="predicted"/>